<dbReference type="GO" id="GO:0030313">
    <property type="term" value="C:cell envelope"/>
    <property type="evidence" value="ECO:0007669"/>
    <property type="project" value="UniProtKB-SubCell"/>
</dbReference>
<sequence>MKRIAIAAALLVTLAACSTGKDAVVQGQGTFQFTAPGGQTHIDYTGQQRQPLAELSGDSLLDEGKQVRLSDYTGKIVVINIWGAWCGPCRTEAPQLQQVYDETKAQGVQVMGVDVRDDRSAALDFYHNDKLDYPSIFDPPGRSLLVLQGYPRTTTPSTLVLDRQHRVAWVSLLPVEKDELLSKVKQLLAEK</sequence>
<gene>
    <name evidence="8" type="ORF">BCF44_101386</name>
</gene>
<reference evidence="8 9" key="1">
    <citation type="submission" date="2018-08" db="EMBL/GenBank/DDBJ databases">
        <title>Genomic Encyclopedia of Archaeal and Bacterial Type Strains, Phase II (KMG-II): from individual species to whole genera.</title>
        <authorList>
            <person name="Goeker M."/>
        </authorList>
    </citation>
    <scope>NUCLEOTIDE SEQUENCE [LARGE SCALE GENOMIC DNA]</scope>
    <source>
        <strain evidence="8 9">DSM 45791</strain>
    </source>
</reference>
<accession>A0A3E0I9X7</accession>
<dbReference type="PANTHER" id="PTHR42852:SF6">
    <property type="entry name" value="THIOL:DISULFIDE INTERCHANGE PROTEIN DSBE"/>
    <property type="match status" value="1"/>
</dbReference>
<keyword evidence="3" id="KW-0735">Signal-anchor</keyword>
<dbReference type="PROSITE" id="PS00194">
    <property type="entry name" value="THIOREDOXIN_1"/>
    <property type="match status" value="1"/>
</dbReference>
<name>A0A3E0I9X7_9PSEU</name>
<protein>
    <submittedName>
        <fullName evidence="8">Thiol-disulfide isomerase/thioredoxin</fullName>
    </submittedName>
</protein>
<dbReference type="GO" id="GO:0016209">
    <property type="term" value="F:antioxidant activity"/>
    <property type="evidence" value="ECO:0007669"/>
    <property type="project" value="InterPro"/>
</dbReference>
<comment type="subcellular location">
    <subcellularLocation>
        <location evidence="1">Cell envelope</location>
    </subcellularLocation>
</comment>
<evidence type="ECO:0000313" key="8">
    <source>
        <dbReference type="EMBL" id="REH55366.1"/>
    </source>
</evidence>
<dbReference type="InterPro" id="IPR036249">
    <property type="entry name" value="Thioredoxin-like_sf"/>
</dbReference>
<evidence type="ECO:0000256" key="6">
    <source>
        <dbReference type="SAM" id="SignalP"/>
    </source>
</evidence>
<dbReference type="AlphaFoldDB" id="A0A3E0I9X7"/>
<dbReference type="PROSITE" id="PS51352">
    <property type="entry name" value="THIOREDOXIN_2"/>
    <property type="match status" value="1"/>
</dbReference>
<dbReference type="InterPro" id="IPR050553">
    <property type="entry name" value="Thioredoxin_ResA/DsbE_sf"/>
</dbReference>
<evidence type="ECO:0000256" key="3">
    <source>
        <dbReference type="ARBA" id="ARBA00022968"/>
    </source>
</evidence>
<dbReference type="InterPro" id="IPR013766">
    <property type="entry name" value="Thioredoxin_domain"/>
</dbReference>
<evidence type="ECO:0000259" key="7">
    <source>
        <dbReference type="PROSITE" id="PS51352"/>
    </source>
</evidence>
<keyword evidence="6" id="KW-0732">Signal</keyword>
<evidence type="ECO:0000256" key="2">
    <source>
        <dbReference type="ARBA" id="ARBA00022748"/>
    </source>
</evidence>
<feature type="signal peptide" evidence="6">
    <location>
        <begin position="1"/>
        <end position="23"/>
    </location>
</feature>
<keyword evidence="5" id="KW-0676">Redox-active center</keyword>
<proteinExistence type="predicted"/>
<dbReference type="PROSITE" id="PS51257">
    <property type="entry name" value="PROKAR_LIPOPROTEIN"/>
    <property type="match status" value="1"/>
</dbReference>
<dbReference type="GO" id="GO:0016491">
    <property type="term" value="F:oxidoreductase activity"/>
    <property type="evidence" value="ECO:0007669"/>
    <property type="project" value="InterPro"/>
</dbReference>
<organism evidence="8 9">
    <name type="scientific">Kutzneria buriramensis</name>
    <dbReference type="NCBI Taxonomy" id="1045776"/>
    <lineage>
        <taxon>Bacteria</taxon>
        <taxon>Bacillati</taxon>
        <taxon>Actinomycetota</taxon>
        <taxon>Actinomycetes</taxon>
        <taxon>Pseudonocardiales</taxon>
        <taxon>Pseudonocardiaceae</taxon>
        <taxon>Kutzneria</taxon>
    </lineage>
</organism>
<dbReference type="PANTHER" id="PTHR42852">
    <property type="entry name" value="THIOL:DISULFIDE INTERCHANGE PROTEIN DSBE"/>
    <property type="match status" value="1"/>
</dbReference>
<dbReference type="SUPFAM" id="SSF52833">
    <property type="entry name" value="Thioredoxin-like"/>
    <property type="match status" value="1"/>
</dbReference>
<dbReference type="Gene3D" id="3.40.30.10">
    <property type="entry name" value="Glutaredoxin"/>
    <property type="match status" value="1"/>
</dbReference>
<dbReference type="EMBL" id="QUNO01000001">
    <property type="protein sequence ID" value="REH55366.1"/>
    <property type="molecule type" value="Genomic_DNA"/>
</dbReference>
<dbReference type="Pfam" id="PF00578">
    <property type="entry name" value="AhpC-TSA"/>
    <property type="match status" value="1"/>
</dbReference>
<feature type="domain" description="Thioredoxin" evidence="7">
    <location>
        <begin position="46"/>
        <end position="189"/>
    </location>
</feature>
<keyword evidence="9" id="KW-1185">Reference proteome</keyword>
<keyword evidence="3" id="KW-0812">Transmembrane</keyword>
<dbReference type="OrthoDB" id="9796554at2"/>
<dbReference type="CDD" id="cd02966">
    <property type="entry name" value="TlpA_like_family"/>
    <property type="match status" value="1"/>
</dbReference>
<dbReference type="RefSeq" id="WP_116172298.1">
    <property type="nucleotide sequence ID" value="NZ_CP144375.1"/>
</dbReference>
<dbReference type="InterPro" id="IPR000866">
    <property type="entry name" value="AhpC/TSA"/>
</dbReference>
<evidence type="ECO:0000256" key="1">
    <source>
        <dbReference type="ARBA" id="ARBA00004196"/>
    </source>
</evidence>
<dbReference type="Proteomes" id="UP000256269">
    <property type="component" value="Unassembled WGS sequence"/>
</dbReference>
<comment type="caution">
    <text evidence="8">The sequence shown here is derived from an EMBL/GenBank/DDBJ whole genome shotgun (WGS) entry which is preliminary data.</text>
</comment>
<feature type="chain" id="PRO_5038427318" evidence="6">
    <location>
        <begin position="24"/>
        <end position="191"/>
    </location>
</feature>
<keyword evidence="8" id="KW-0413">Isomerase</keyword>
<keyword evidence="4" id="KW-1015">Disulfide bond</keyword>
<evidence type="ECO:0000313" key="9">
    <source>
        <dbReference type="Proteomes" id="UP000256269"/>
    </source>
</evidence>
<dbReference type="GO" id="GO:0017004">
    <property type="term" value="P:cytochrome complex assembly"/>
    <property type="evidence" value="ECO:0007669"/>
    <property type="project" value="UniProtKB-KW"/>
</dbReference>
<dbReference type="GO" id="GO:0016853">
    <property type="term" value="F:isomerase activity"/>
    <property type="evidence" value="ECO:0007669"/>
    <property type="project" value="UniProtKB-KW"/>
</dbReference>
<evidence type="ECO:0000256" key="4">
    <source>
        <dbReference type="ARBA" id="ARBA00023157"/>
    </source>
</evidence>
<evidence type="ECO:0000256" key="5">
    <source>
        <dbReference type="ARBA" id="ARBA00023284"/>
    </source>
</evidence>
<keyword evidence="2" id="KW-0201">Cytochrome c-type biogenesis</keyword>
<dbReference type="InterPro" id="IPR017937">
    <property type="entry name" value="Thioredoxin_CS"/>
</dbReference>